<evidence type="ECO:0000313" key="2">
    <source>
        <dbReference type="EMBL" id="EDR05262.1"/>
    </source>
</evidence>
<feature type="region of interest" description="Disordered" evidence="1">
    <location>
        <begin position="82"/>
        <end position="110"/>
    </location>
</feature>
<sequence>MSAESAGPICHCSTTETHFGHKCSTNKTHKSNKSHKHKCCTNKTRTPDEHKRGTTETCASEHKCSHINSETCTSKHKCTTTETHSSENKRGTAEGTSNDTNEAPPEPTNKIGLRTYDFIIGTPVSNCFNGTYPIDSEIRESFSISDTWSTGLNVGIQFGPLSHEESDIFTGHNHSCAARPSVTRQAWLDALERHSAVWVGASAFYPALIPIRHQRSSAFADASFGCDQQPTNLFSTTIHDAHPLSTMTTTLADLLQAPGMAHCHEQYHNATSPAPTRST</sequence>
<dbReference type="InParanoid" id="B0DJT2"/>
<reference evidence="2 3" key="1">
    <citation type="journal article" date="2008" name="Nature">
        <title>The genome of Laccaria bicolor provides insights into mycorrhizal symbiosis.</title>
        <authorList>
            <person name="Martin F."/>
            <person name="Aerts A."/>
            <person name="Ahren D."/>
            <person name="Brun A."/>
            <person name="Danchin E.G.J."/>
            <person name="Duchaussoy F."/>
            <person name="Gibon J."/>
            <person name="Kohler A."/>
            <person name="Lindquist E."/>
            <person name="Pereda V."/>
            <person name="Salamov A."/>
            <person name="Shapiro H.J."/>
            <person name="Wuyts J."/>
            <person name="Blaudez D."/>
            <person name="Buee M."/>
            <person name="Brokstein P."/>
            <person name="Canbaeck B."/>
            <person name="Cohen D."/>
            <person name="Courty P.E."/>
            <person name="Coutinho P.M."/>
            <person name="Delaruelle C."/>
            <person name="Detter J.C."/>
            <person name="Deveau A."/>
            <person name="DiFazio S."/>
            <person name="Duplessis S."/>
            <person name="Fraissinet-Tachet L."/>
            <person name="Lucic E."/>
            <person name="Frey-Klett P."/>
            <person name="Fourrey C."/>
            <person name="Feussner I."/>
            <person name="Gay G."/>
            <person name="Grimwood J."/>
            <person name="Hoegger P.J."/>
            <person name="Jain P."/>
            <person name="Kilaru S."/>
            <person name="Labbe J."/>
            <person name="Lin Y.C."/>
            <person name="Legue V."/>
            <person name="Le Tacon F."/>
            <person name="Marmeisse R."/>
            <person name="Melayah D."/>
            <person name="Montanini B."/>
            <person name="Muratet M."/>
            <person name="Nehls U."/>
            <person name="Niculita-Hirzel H."/>
            <person name="Oudot-Le Secq M.P."/>
            <person name="Peter M."/>
            <person name="Quesneville H."/>
            <person name="Rajashekar B."/>
            <person name="Reich M."/>
            <person name="Rouhier N."/>
            <person name="Schmutz J."/>
            <person name="Yin T."/>
            <person name="Chalot M."/>
            <person name="Henrissat B."/>
            <person name="Kuees U."/>
            <person name="Lucas S."/>
            <person name="Van de Peer Y."/>
            <person name="Podila G.K."/>
            <person name="Polle A."/>
            <person name="Pukkila P.J."/>
            <person name="Richardson P.M."/>
            <person name="Rouze P."/>
            <person name="Sanders I.R."/>
            <person name="Stajich J.E."/>
            <person name="Tunlid A."/>
            <person name="Tuskan G."/>
            <person name="Grigoriev I.V."/>
        </authorList>
    </citation>
    <scope>NUCLEOTIDE SEQUENCE [LARGE SCALE GENOMIC DNA]</scope>
    <source>
        <strain evidence="3">S238N-H82 / ATCC MYA-4686</strain>
    </source>
</reference>
<evidence type="ECO:0000313" key="3">
    <source>
        <dbReference type="Proteomes" id="UP000001194"/>
    </source>
</evidence>
<dbReference type="GeneID" id="6079820"/>
<dbReference type="EMBL" id="DS547114">
    <property type="protein sequence ID" value="EDR05262.1"/>
    <property type="molecule type" value="Genomic_DNA"/>
</dbReference>
<evidence type="ECO:0000256" key="1">
    <source>
        <dbReference type="SAM" id="MobiDB-lite"/>
    </source>
</evidence>
<protein>
    <submittedName>
        <fullName evidence="2">Predicted protein</fullName>
    </submittedName>
</protein>
<proteinExistence type="predicted"/>
<keyword evidence="3" id="KW-1185">Reference proteome</keyword>
<dbReference type="AlphaFoldDB" id="B0DJT2"/>
<name>B0DJT2_LACBS</name>
<dbReference type="OrthoDB" id="3033621at2759"/>
<gene>
    <name evidence="2" type="ORF">LACBIDRAFT_329975</name>
</gene>
<dbReference type="Proteomes" id="UP000001194">
    <property type="component" value="Unassembled WGS sequence"/>
</dbReference>
<dbReference type="KEGG" id="lbc:LACBIDRAFT_329975"/>
<organism evidence="3">
    <name type="scientific">Laccaria bicolor (strain S238N-H82 / ATCC MYA-4686)</name>
    <name type="common">Bicoloured deceiver</name>
    <name type="synonym">Laccaria laccata var. bicolor</name>
    <dbReference type="NCBI Taxonomy" id="486041"/>
    <lineage>
        <taxon>Eukaryota</taxon>
        <taxon>Fungi</taxon>
        <taxon>Dikarya</taxon>
        <taxon>Basidiomycota</taxon>
        <taxon>Agaricomycotina</taxon>
        <taxon>Agaricomycetes</taxon>
        <taxon>Agaricomycetidae</taxon>
        <taxon>Agaricales</taxon>
        <taxon>Agaricineae</taxon>
        <taxon>Hydnangiaceae</taxon>
        <taxon>Laccaria</taxon>
    </lineage>
</organism>
<dbReference type="RefSeq" id="XP_001884227.1">
    <property type="nucleotide sequence ID" value="XM_001884192.1"/>
</dbReference>
<accession>B0DJT2</accession>
<dbReference type="HOGENOM" id="CLU_997718_0_0_1"/>